<keyword evidence="3" id="KW-0285">Flavoprotein</keyword>
<dbReference type="Pfam" id="PF07992">
    <property type="entry name" value="Pyr_redox_2"/>
    <property type="match status" value="1"/>
</dbReference>
<dbReference type="Gene3D" id="3.50.50.60">
    <property type="entry name" value="FAD/NAD(P)-binding domain"/>
    <property type="match status" value="2"/>
</dbReference>
<protein>
    <submittedName>
        <fullName evidence="9">NADPH-dependent 2,4-dienoyl-CoA reductase, sulfur reductase</fullName>
    </submittedName>
</protein>
<dbReference type="InterPro" id="IPR036188">
    <property type="entry name" value="FAD/NAD-bd_sf"/>
</dbReference>
<evidence type="ECO:0000256" key="3">
    <source>
        <dbReference type="ARBA" id="ARBA00022630"/>
    </source>
</evidence>
<dbReference type="InterPro" id="IPR016156">
    <property type="entry name" value="FAD/NAD-linked_Rdtase_dimer_sf"/>
</dbReference>
<dbReference type="STRING" id="571933.SAMN05216362_13910"/>
<evidence type="ECO:0000259" key="7">
    <source>
        <dbReference type="Pfam" id="PF02852"/>
    </source>
</evidence>
<dbReference type="PRINTS" id="PR00368">
    <property type="entry name" value="FADPNR"/>
</dbReference>
<proteinExistence type="inferred from homology"/>
<evidence type="ECO:0000256" key="6">
    <source>
        <dbReference type="ARBA" id="ARBA00023284"/>
    </source>
</evidence>
<dbReference type="InterPro" id="IPR023753">
    <property type="entry name" value="FAD/NAD-binding_dom"/>
</dbReference>
<dbReference type="InterPro" id="IPR004099">
    <property type="entry name" value="Pyr_nucl-diS_OxRdtase_dimer"/>
</dbReference>
<gene>
    <name evidence="9" type="ORF">SAMN05216362_13910</name>
</gene>
<dbReference type="Proteomes" id="UP000199427">
    <property type="component" value="Unassembled WGS sequence"/>
</dbReference>
<dbReference type="EMBL" id="FOES01000039">
    <property type="protein sequence ID" value="SER00221.1"/>
    <property type="molecule type" value="Genomic_DNA"/>
</dbReference>
<dbReference type="PANTHER" id="PTHR43429">
    <property type="entry name" value="PYRIDINE NUCLEOTIDE-DISULFIDE OXIDOREDUCTASE DOMAIN-CONTAINING"/>
    <property type="match status" value="1"/>
</dbReference>
<keyword evidence="6" id="KW-0676">Redox-active center</keyword>
<keyword evidence="10" id="KW-1185">Reference proteome</keyword>
<keyword evidence="4" id="KW-0274">FAD</keyword>
<dbReference type="InterPro" id="IPR050260">
    <property type="entry name" value="FAD-bd_OxRdtase"/>
</dbReference>
<evidence type="ECO:0000313" key="10">
    <source>
        <dbReference type="Proteomes" id="UP000199427"/>
    </source>
</evidence>
<evidence type="ECO:0000256" key="5">
    <source>
        <dbReference type="ARBA" id="ARBA00023002"/>
    </source>
</evidence>
<evidence type="ECO:0000259" key="8">
    <source>
        <dbReference type="Pfam" id="PF07992"/>
    </source>
</evidence>
<name>A0A1H9KM24_9BACI</name>
<dbReference type="PANTHER" id="PTHR43429:SF1">
    <property type="entry name" value="NAD(P)H SULFUR OXIDOREDUCTASE (COA-DEPENDENT)"/>
    <property type="match status" value="1"/>
</dbReference>
<evidence type="ECO:0000256" key="2">
    <source>
        <dbReference type="ARBA" id="ARBA00009130"/>
    </source>
</evidence>
<dbReference type="GO" id="GO:0016491">
    <property type="term" value="F:oxidoreductase activity"/>
    <property type="evidence" value="ECO:0007669"/>
    <property type="project" value="UniProtKB-KW"/>
</dbReference>
<feature type="domain" description="Pyridine nucleotide-disulphide oxidoreductase dimerisation" evidence="7">
    <location>
        <begin position="328"/>
        <end position="429"/>
    </location>
</feature>
<dbReference type="RefSeq" id="WP_091775186.1">
    <property type="nucleotide sequence ID" value="NZ_FOES01000039.1"/>
</dbReference>
<dbReference type="Pfam" id="PF02852">
    <property type="entry name" value="Pyr_redox_dim"/>
    <property type="match status" value="1"/>
</dbReference>
<comment type="cofactor">
    <cofactor evidence="1">
        <name>FAD</name>
        <dbReference type="ChEBI" id="CHEBI:57692"/>
    </cofactor>
</comment>
<keyword evidence="5" id="KW-0560">Oxidoreductase</keyword>
<feature type="domain" description="FAD/NAD(P)-binding" evidence="8">
    <location>
        <begin position="1"/>
        <end position="289"/>
    </location>
</feature>
<dbReference type="AlphaFoldDB" id="A0A1H9KM24"/>
<evidence type="ECO:0000256" key="1">
    <source>
        <dbReference type="ARBA" id="ARBA00001974"/>
    </source>
</evidence>
<dbReference type="OrthoDB" id="9802028at2"/>
<reference evidence="9 10" key="1">
    <citation type="submission" date="2016-10" db="EMBL/GenBank/DDBJ databases">
        <authorList>
            <person name="de Groot N.N."/>
        </authorList>
    </citation>
    <scope>NUCLEOTIDE SEQUENCE [LARGE SCALE GENOMIC DNA]</scope>
    <source>
        <strain evidence="9 10">DSM 21633</strain>
    </source>
</reference>
<dbReference type="PRINTS" id="PR00411">
    <property type="entry name" value="PNDRDTASEI"/>
</dbReference>
<evidence type="ECO:0000256" key="4">
    <source>
        <dbReference type="ARBA" id="ARBA00022827"/>
    </source>
</evidence>
<accession>A0A1H9KM24</accession>
<dbReference type="SUPFAM" id="SSF55424">
    <property type="entry name" value="FAD/NAD-linked reductases, dimerisation (C-terminal) domain"/>
    <property type="match status" value="1"/>
</dbReference>
<dbReference type="SUPFAM" id="SSF51905">
    <property type="entry name" value="FAD/NAD(P)-binding domain"/>
    <property type="match status" value="1"/>
</dbReference>
<organism evidence="9 10">
    <name type="scientific">Piscibacillus halophilus</name>
    <dbReference type="NCBI Taxonomy" id="571933"/>
    <lineage>
        <taxon>Bacteria</taxon>
        <taxon>Bacillati</taxon>
        <taxon>Bacillota</taxon>
        <taxon>Bacilli</taxon>
        <taxon>Bacillales</taxon>
        <taxon>Bacillaceae</taxon>
        <taxon>Piscibacillus</taxon>
    </lineage>
</organism>
<evidence type="ECO:0000313" key="9">
    <source>
        <dbReference type="EMBL" id="SER00221.1"/>
    </source>
</evidence>
<comment type="similarity">
    <text evidence="2">Belongs to the class-III pyridine nucleotide-disulfide oxidoreductase family.</text>
</comment>
<sequence>MKYVIIGGDAAGMSAAMQIVRSKDHHDITVLEKGEIYSYGQCGLPYTISGIVDEPEDVIARSVETFRNKYHIDAKINHEVTKVDPSTKTVYGKRTNTGESFMYHYDKLLIASGASPVTPDWEGIDLEGVFQINTIPDTNDILSYLNKNIKNVTIVGGGFIGLEMAENFNDIGKNVTIIQRGNQLMTPFDRDMAELIYEEAKKQGIKVKFNESVQRFSGKKVVEKVITNQAEYETDLVLISVGVNPNTKFVGEEFEIGEKNELIVNDYMQTNVPDVYAAGDCASQYHRIKQQNDYVPLGTHANKQGMIAGQNLAGDSAKFHGIVGTSILKFHNLEIGRTGLSEKEAKKLSMDFDSVKITTRPVASYYSNQEELTVKIVYEKPTKRLLGGQIIGNKGVDKRIDVLATALYHHMTTVHLLDLDLSYAPPFNGVWDPIQQAAKRTL</sequence>